<gene>
    <name evidence="2" type="ORF">L596_016986</name>
</gene>
<accession>A0A4V6A1R1</accession>
<evidence type="ECO:0000313" key="2">
    <source>
        <dbReference type="EMBL" id="TKR75735.1"/>
    </source>
</evidence>
<keyword evidence="1" id="KW-0732">Signal</keyword>
<comment type="caution">
    <text evidence="2">The sequence shown here is derived from an EMBL/GenBank/DDBJ whole genome shotgun (WGS) entry which is preliminary data.</text>
</comment>
<feature type="signal peptide" evidence="1">
    <location>
        <begin position="1"/>
        <end position="17"/>
    </location>
</feature>
<proteinExistence type="predicted"/>
<dbReference type="Proteomes" id="UP000298663">
    <property type="component" value="Unassembled WGS sequence"/>
</dbReference>
<evidence type="ECO:0000256" key="1">
    <source>
        <dbReference type="SAM" id="SignalP"/>
    </source>
</evidence>
<feature type="chain" id="PRO_5020302437" evidence="1">
    <location>
        <begin position="18"/>
        <end position="83"/>
    </location>
</feature>
<dbReference type="EMBL" id="AZBU02000005">
    <property type="protein sequence ID" value="TKR75735.1"/>
    <property type="molecule type" value="Genomic_DNA"/>
</dbReference>
<name>A0A4V6A1R1_STECR</name>
<sequence length="83" mass="8884">MRLLLLLFLGVLSIASAVLVNSGCPKEAVPSEDGKTCFTIVKAKVKINVAVNVCKSFGGVITEDAGEYNYLMGMFLLTVPLNF</sequence>
<dbReference type="AlphaFoldDB" id="A0A4V6A1R1"/>
<organism evidence="2 3">
    <name type="scientific">Steinernema carpocapsae</name>
    <name type="common">Entomopathogenic nematode</name>
    <dbReference type="NCBI Taxonomy" id="34508"/>
    <lineage>
        <taxon>Eukaryota</taxon>
        <taxon>Metazoa</taxon>
        <taxon>Ecdysozoa</taxon>
        <taxon>Nematoda</taxon>
        <taxon>Chromadorea</taxon>
        <taxon>Rhabditida</taxon>
        <taxon>Tylenchina</taxon>
        <taxon>Panagrolaimomorpha</taxon>
        <taxon>Strongyloidoidea</taxon>
        <taxon>Steinernematidae</taxon>
        <taxon>Steinernema</taxon>
    </lineage>
</organism>
<evidence type="ECO:0000313" key="3">
    <source>
        <dbReference type="Proteomes" id="UP000298663"/>
    </source>
</evidence>
<keyword evidence="3" id="KW-1185">Reference proteome</keyword>
<protein>
    <submittedName>
        <fullName evidence="2">Uncharacterized protein</fullName>
    </submittedName>
</protein>
<reference evidence="2 3" key="1">
    <citation type="journal article" date="2015" name="Genome Biol.">
        <title>Comparative genomics of Steinernema reveals deeply conserved gene regulatory networks.</title>
        <authorList>
            <person name="Dillman A.R."/>
            <person name="Macchietto M."/>
            <person name="Porter C.F."/>
            <person name="Rogers A."/>
            <person name="Williams B."/>
            <person name="Antoshechkin I."/>
            <person name="Lee M.M."/>
            <person name="Goodwin Z."/>
            <person name="Lu X."/>
            <person name="Lewis E.E."/>
            <person name="Goodrich-Blair H."/>
            <person name="Stock S.P."/>
            <person name="Adams B.J."/>
            <person name="Sternberg P.W."/>
            <person name="Mortazavi A."/>
        </authorList>
    </citation>
    <scope>NUCLEOTIDE SEQUENCE [LARGE SCALE GENOMIC DNA]</scope>
    <source>
        <strain evidence="2 3">ALL</strain>
    </source>
</reference>
<reference evidence="2 3" key="2">
    <citation type="journal article" date="2019" name="G3 (Bethesda)">
        <title>Hybrid Assembly of the Genome of the Entomopathogenic Nematode Steinernema carpocapsae Identifies the X-Chromosome.</title>
        <authorList>
            <person name="Serra L."/>
            <person name="Macchietto M."/>
            <person name="Macias-Munoz A."/>
            <person name="McGill C.J."/>
            <person name="Rodriguez I.M."/>
            <person name="Rodriguez B."/>
            <person name="Murad R."/>
            <person name="Mortazavi A."/>
        </authorList>
    </citation>
    <scope>NUCLEOTIDE SEQUENCE [LARGE SCALE GENOMIC DNA]</scope>
    <source>
        <strain evidence="2 3">ALL</strain>
    </source>
</reference>